<feature type="compositionally biased region" description="Acidic residues" evidence="1">
    <location>
        <begin position="159"/>
        <end position="170"/>
    </location>
</feature>
<comment type="caution">
    <text evidence="3">The sequence shown here is derived from an EMBL/GenBank/DDBJ whole genome shotgun (WGS) entry which is preliminary data.</text>
</comment>
<dbReference type="OMA" id="EYVGLMA"/>
<proteinExistence type="predicted"/>
<evidence type="ECO:0000313" key="3">
    <source>
        <dbReference type="EMBL" id="OAQ98608.1"/>
    </source>
</evidence>
<dbReference type="SUPFAM" id="SSF49879">
    <property type="entry name" value="SMAD/FHA domain"/>
    <property type="match status" value="1"/>
</dbReference>
<dbReference type="EMBL" id="LUKN01002768">
    <property type="protein sequence ID" value="OAQ98608.1"/>
    <property type="molecule type" value="Genomic_DNA"/>
</dbReference>
<protein>
    <recommendedName>
        <fullName evidence="2">FHA domain-containing protein</fullName>
    </recommendedName>
</protein>
<organism evidence="3 4">
    <name type="scientific">Cordyceps confragosa</name>
    <name type="common">Lecanicillium lecanii</name>
    <dbReference type="NCBI Taxonomy" id="2714763"/>
    <lineage>
        <taxon>Eukaryota</taxon>
        <taxon>Fungi</taxon>
        <taxon>Dikarya</taxon>
        <taxon>Ascomycota</taxon>
        <taxon>Pezizomycotina</taxon>
        <taxon>Sordariomycetes</taxon>
        <taxon>Hypocreomycetidae</taxon>
        <taxon>Hypocreales</taxon>
        <taxon>Cordycipitaceae</taxon>
        <taxon>Akanthomyces</taxon>
    </lineage>
</organism>
<dbReference type="PROSITE" id="PS50006">
    <property type="entry name" value="FHA_DOMAIN"/>
    <property type="match status" value="1"/>
</dbReference>
<dbReference type="Pfam" id="PF00498">
    <property type="entry name" value="FHA"/>
    <property type="match status" value="1"/>
</dbReference>
<keyword evidence="4" id="KW-1185">Reference proteome</keyword>
<feature type="region of interest" description="Disordered" evidence="1">
    <location>
        <begin position="227"/>
        <end position="261"/>
    </location>
</feature>
<feature type="compositionally biased region" description="Polar residues" evidence="1">
    <location>
        <begin position="246"/>
        <end position="258"/>
    </location>
</feature>
<dbReference type="Proteomes" id="UP000243081">
    <property type="component" value="Unassembled WGS sequence"/>
</dbReference>
<name>A0A179IA83_CORDF</name>
<feature type="region of interest" description="Disordered" evidence="1">
    <location>
        <begin position="143"/>
        <end position="207"/>
    </location>
</feature>
<dbReference type="InterPro" id="IPR008984">
    <property type="entry name" value="SMAD_FHA_dom_sf"/>
</dbReference>
<feature type="compositionally biased region" description="Basic and acidic residues" evidence="1">
    <location>
        <begin position="171"/>
        <end position="181"/>
    </location>
</feature>
<dbReference type="InterPro" id="IPR000253">
    <property type="entry name" value="FHA_dom"/>
</dbReference>
<dbReference type="InterPro" id="IPR051176">
    <property type="entry name" value="Cent_Immune-Sig_Mod"/>
</dbReference>
<evidence type="ECO:0000313" key="4">
    <source>
        <dbReference type="Proteomes" id="UP000243081"/>
    </source>
</evidence>
<feature type="compositionally biased region" description="Acidic residues" evidence="1">
    <location>
        <begin position="183"/>
        <end position="192"/>
    </location>
</feature>
<reference evidence="3 4" key="1">
    <citation type="submission" date="2016-03" db="EMBL/GenBank/DDBJ databases">
        <title>Fine-scale spatial genetic structure of a fungal parasite of coffee scale insects.</title>
        <authorList>
            <person name="Jackson D."/>
            <person name="Zemenick K.A."/>
            <person name="Malloure B."/>
            <person name="Quandt C.A."/>
            <person name="James T.Y."/>
        </authorList>
    </citation>
    <scope>NUCLEOTIDE SEQUENCE [LARGE SCALE GENOMIC DNA]</scope>
    <source>
        <strain evidence="3 4">UM487</strain>
    </source>
</reference>
<dbReference type="GO" id="GO:0005737">
    <property type="term" value="C:cytoplasm"/>
    <property type="evidence" value="ECO:0007669"/>
    <property type="project" value="TreeGrafter"/>
</dbReference>
<dbReference type="OrthoDB" id="4096268at2759"/>
<dbReference type="Gene3D" id="2.60.200.20">
    <property type="match status" value="1"/>
</dbReference>
<gene>
    <name evidence="3" type="ORF">LLEC1_01217</name>
</gene>
<accession>A0A179IA83</accession>
<dbReference type="AlphaFoldDB" id="A0A179IA83"/>
<dbReference type="PANTHER" id="PTHR15715">
    <property type="entry name" value="CENTROSOMAL PROTEIN OF 170 KDA"/>
    <property type="match status" value="1"/>
</dbReference>
<evidence type="ECO:0000259" key="2">
    <source>
        <dbReference type="PROSITE" id="PS50006"/>
    </source>
</evidence>
<dbReference type="PANTHER" id="PTHR15715:SF37">
    <property type="entry name" value="LD47843P"/>
    <property type="match status" value="1"/>
</dbReference>
<feature type="domain" description="FHA" evidence="2">
    <location>
        <begin position="38"/>
        <end position="98"/>
    </location>
</feature>
<dbReference type="SMART" id="SM00240">
    <property type="entry name" value="FHA"/>
    <property type="match status" value="1"/>
</dbReference>
<sequence length="482" mass="52113">MPAALAEDEVLVTLSCLAPSTLLFPQRRLLLSSQKSSISIGRASKRSSTLESRMYNAWVDAPVMSRRHAELTLDSQGQRVLIEDVGSLHGTYQNDLKLQQGKPKPLSNGDLLKFGIPIDRGNERFPQCTMKVGIEFGRTRDQTAIEASLPRPTVFSVPDDTDSDMDDMDETHDSHLMRNVEDSNVEDSDDIDSQAALGSPDNDDDPALRASAMALAENGLELEFRGFDTSDPIDLTSEPDLVSEDNIPSSSPVSNDSNLPAHHEDYTLGTVELDDMELGALSEVSIALPSECFAPAAQSKEDVTVSIVDDNTPGMTGPLSEDQHISAISEITPSMRAKSLGELSGKPEYFIAREQNKVNLQNLFASRDEQPELVCGFPAETPALVSSQCDESKQVMPEQSEFASKKRKADQISDSSPLEAQIQIDDGVLDVPSRASPRRDVPSNAAATLAYKRVKTAAEYVGIMALGGAAVMTALIATAPTF</sequence>
<evidence type="ECO:0000256" key="1">
    <source>
        <dbReference type="SAM" id="MobiDB-lite"/>
    </source>
</evidence>